<evidence type="ECO:0000256" key="2">
    <source>
        <dbReference type="ARBA" id="ARBA00023015"/>
    </source>
</evidence>
<evidence type="ECO:0000256" key="1">
    <source>
        <dbReference type="ARBA" id="ARBA00010641"/>
    </source>
</evidence>
<organism evidence="8 9">
    <name type="scientific">Polymorphospora rubra</name>
    <dbReference type="NCBI Taxonomy" id="338584"/>
    <lineage>
        <taxon>Bacteria</taxon>
        <taxon>Bacillati</taxon>
        <taxon>Actinomycetota</taxon>
        <taxon>Actinomycetes</taxon>
        <taxon>Micromonosporales</taxon>
        <taxon>Micromonosporaceae</taxon>
        <taxon>Polymorphospora</taxon>
    </lineage>
</organism>
<keyword evidence="2" id="KW-0805">Transcription regulation</keyword>
<proteinExistence type="inferred from homology"/>
<dbReference type="Gene3D" id="1.10.10.10">
    <property type="entry name" value="Winged helix-like DNA-binding domain superfamily/Winged helix DNA-binding domain"/>
    <property type="match status" value="1"/>
</dbReference>
<dbReference type="NCBIfam" id="TIGR02983">
    <property type="entry name" value="SigE-fam_strep"/>
    <property type="match status" value="1"/>
</dbReference>
<dbReference type="EMBL" id="AP023359">
    <property type="protein sequence ID" value="BCJ67591.1"/>
    <property type="molecule type" value="Genomic_DNA"/>
</dbReference>
<dbReference type="InterPro" id="IPR007627">
    <property type="entry name" value="RNA_pol_sigma70_r2"/>
</dbReference>
<gene>
    <name evidence="8" type="ORF">Prubr_46120</name>
</gene>
<dbReference type="SUPFAM" id="SSF88946">
    <property type="entry name" value="Sigma2 domain of RNA polymerase sigma factors"/>
    <property type="match status" value="1"/>
</dbReference>
<evidence type="ECO:0000256" key="4">
    <source>
        <dbReference type="ARBA" id="ARBA00023125"/>
    </source>
</evidence>
<dbReference type="Proteomes" id="UP000680866">
    <property type="component" value="Chromosome"/>
</dbReference>
<dbReference type="CDD" id="cd06171">
    <property type="entry name" value="Sigma70_r4"/>
    <property type="match status" value="1"/>
</dbReference>
<evidence type="ECO:0000259" key="6">
    <source>
        <dbReference type="Pfam" id="PF04542"/>
    </source>
</evidence>
<dbReference type="InterPro" id="IPR014284">
    <property type="entry name" value="RNA_pol_sigma-70_dom"/>
</dbReference>
<dbReference type="InterPro" id="IPR014325">
    <property type="entry name" value="RNA_pol_sigma-E_actinobac"/>
</dbReference>
<protein>
    <submittedName>
        <fullName evidence="8">RNA polymerase sigma factor</fullName>
    </submittedName>
</protein>
<evidence type="ECO:0000259" key="7">
    <source>
        <dbReference type="Pfam" id="PF08281"/>
    </source>
</evidence>
<reference evidence="8" key="1">
    <citation type="submission" date="2020-08" db="EMBL/GenBank/DDBJ databases">
        <title>Whole genome shotgun sequence of Polymorphospora rubra NBRC 101157.</title>
        <authorList>
            <person name="Komaki H."/>
            <person name="Tamura T."/>
        </authorList>
    </citation>
    <scope>NUCLEOTIDE SEQUENCE</scope>
    <source>
        <strain evidence="8">NBRC 101157</strain>
    </source>
</reference>
<dbReference type="PANTHER" id="PTHR43133">
    <property type="entry name" value="RNA POLYMERASE ECF-TYPE SIGMA FACTO"/>
    <property type="match status" value="1"/>
</dbReference>
<dbReference type="GO" id="GO:0006352">
    <property type="term" value="P:DNA-templated transcription initiation"/>
    <property type="evidence" value="ECO:0007669"/>
    <property type="project" value="InterPro"/>
</dbReference>
<comment type="similarity">
    <text evidence="1">Belongs to the sigma-70 factor family. ECF subfamily.</text>
</comment>
<dbReference type="InterPro" id="IPR013324">
    <property type="entry name" value="RNA_pol_sigma_r3/r4-like"/>
</dbReference>
<name>A0A810N1U2_9ACTN</name>
<evidence type="ECO:0000256" key="5">
    <source>
        <dbReference type="ARBA" id="ARBA00023163"/>
    </source>
</evidence>
<keyword evidence="4" id="KW-0238">DNA-binding</keyword>
<keyword evidence="9" id="KW-1185">Reference proteome</keyword>
<dbReference type="PANTHER" id="PTHR43133:SF50">
    <property type="entry name" value="ECF RNA POLYMERASE SIGMA FACTOR SIGM"/>
    <property type="match status" value="1"/>
</dbReference>
<keyword evidence="5" id="KW-0804">Transcription</keyword>
<dbReference type="InterPro" id="IPR039425">
    <property type="entry name" value="RNA_pol_sigma-70-like"/>
</dbReference>
<dbReference type="InterPro" id="IPR013325">
    <property type="entry name" value="RNA_pol_sigma_r2"/>
</dbReference>
<dbReference type="InterPro" id="IPR013249">
    <property type="entry name" value="RNA_pol_sigma70_r4_t2"/>
</dbReference>
<dbReference type="GO" id="GO:0003677">
    <property type="term" value="F:DNA binding"/>
    <property type="evidence" value="ECO:0007669"/>
    <property type="project" value="UniProtKB-KW"/>
</dbReference>
<dbReference type="Pfam" id="PF04542">
    <property type="entry name" value="Sigma70_r2"/>
    <property type="match status" value="1"/>
</dbReference>
<dbReference type="SUPFAM" id="SSF88659">
    <property type="entry name" value="Sigma3 and sigma4 domains of RNA polymerase sigma factors"/>
    <property type="match status" value="1"/>
</dbReference>
<dbReference type="AlphaFoldDB" id="A0A810N1U2"/>
<dbReference type="Gene3D" id="1.10.1740.10">
    <property type="match status" value="1"/>
</dbReference>
<dbReference type="Pfam" id="PF08281">
    <property type="entry name" value="Sigma70_r4_2"/>
    <property type="match status" value="1"/>
</dbReference>
<sequence>MRSDSTRRWSADVLLVIGQDGIELDRGWHGVASATHDAEFQLFVRTQWGPLTRTAYLLTGDRGTAEDLVQSALEKTHRHWSRILRKDAPEVYVRRVMVNTAISWRRRRRVAEVELRATDPGPATDPYVQVEHRHELLQALRRLPRKTRAVLVLRYFEDLSEADIARVLNCSIGSVKSQASRGLARLRAELHQTAPAVSTTLQGGPA</sequence>
<evidence type="ECO:0000313" key="8">
    <source>
        <dbReference type="EMBL" id="BCJ67591.1"/>
    </source>
</evidence>
<evidence type="ECO:0000313" key="9">
    <source>
        <dbReference type="Proteomes" id="UP000680866"/>
    </source>
</evidence>
<dbReference type="InterPro" id="IPR036388">
    <property type="entry name" value="WH-like_DNA-bd_sf"/>
</dbReference>
<dbReference type="GO" id="GO:0016987">
    <property type="term" value="F:sigma factor activity"/>
    <property type="evidence" value="ECO:0007669"/>
    <property type="project" value="UniProtKB-KW"/>
</dbReference>
<dbReference type="NCBIfam" id="TIGR02937">
    <property type="entry name" value="sigma70-ECF"/>
    <property type="match status" value="1"/>
</dbReference>
<evidence type="ECO:0000256" key="3">
    <source>
        <dbReference type="ARBA" id="ARBA00023082"/>
    </source>
</evidence>
<feature type="domain" description="RNA polymerase sigma-70 region 2" evidence="6">
    <location>
        <begin position="51"/>
        <end position="109"/>
    </location>
</feature>
<keyword evidence="3" id="KW-0731">Sigma factor</keyword>
<feature type="domain" description="RNA polymerase sigma factor 70 region 4 type 2" evidence="7">
    <location>
        <begin position="134"/>
        <end position="186"/>
    </location>
</feature>
<accession>A0A810N1U2</accession>
<dbReference type="KEGG" id="pry:Prubr_46120"/>